<organism evidence="2 3">
    <name type="scientific">Eragrostis curvula</name>
    <name type="common">weeping love grass</name>
    <dbReference type="NCBI Taxonomy" id="38414"/>
    <lineage>
        <taxon>Eukaryota</taxon>
        <taxon>Viridiplantae</taxon>
        <taxon>Streptophyta</taxon>
        <taxon>Embryophyta</taxon>
        <taxon>Tracheophyta</taxon>
        <taxon>Spermatophyta</taxon>
        <taxon>Magnoliopsida</taxon>
        <taxon>Liliopsida</taxon>
        <taxon>Poales</taxon>
        <taxon>Poaceae</taxon>
        <taxon>PACMAD clade</taxon>
        <taxon>Chloridoideae</taxon>
        <taxon>Eragrostideae</taxon>
        <taxon>Eragrostidinae</taxon>
        <taxon>Eragrostis</taxon>
    </lineage>
</organism>
<evidence type="ECO:0000313" key="2">
    <source>
        <dbReference type="EMBL" id="TVU49902.1"/>
    </source>
</evidence>
<keyword evidence="3" id="KW-1185">Reference proteome</keyword>
<dbReference type="Proteomes" id="UP000324897">
    <property type="component" value="Chromosome 6"/>
</dbReference>
<protein>
    <submittedName>
        <fullName evidence="2">Uncharacterized protein</fullName>
    </submittedName>
</protein>
<feature type="region of interest" description="Disordered" evidence="1">
    <location>
        <begin position="1"/>
        <end position="33"/>
    </location>
</feature>
<comment type="caution">
    <text evidence="2">The sequence shown here is derived from an EMBL/GenBank/DDBJ whole genome shotgun (WGS) entry which is preliminary data.</text>
</comment>
<name>A0A5J9WMH0_9POAL</name>
<feature type="compositionally biased region" description="Polar residues" evidence="1">
    <location>
        <begin position="1"/>
        <end position="29"/>
    </location>
</feature>
<sequence length="90" mass="9790">MSGPTSAVPTGVTSTRVSTANTRSNVSVSPPTPSQAAIAGELEFKLTGQWLIIRRVFYCGTPGLAKKLRALAKEFSRTTNTKFEFHKENF</sequence>
<dbReference type="Gene3D" id="3.40.50.80">
    <property type="entry name" value="Nucleotide-binding domain of ferredoxin-NADP reductase (FNR) module"/>
    <property type="match status" value="1"/>
</dbReference>
<accession>A0A5J9WMH0</accession>
<evidence type="ECO:0000313" key="3">
    <source>
        <dbReference type="Proteomes" id="UP000324897"/>
    </source>
</evidence>
<feature type="non-terminal residue" evidence="2">
    <location>
        <position position="1"/>
    </location>
</feature>
<reference evidence="2 3" key="1">
    <citation type="journal article" date="2019" name="Sci. Rep.">
        <title>A high-quality genome of Eragrostis curvula grass provides insights into Poaceae evolution and supports new strategies to enhance forage quality.</title>
        <authorList>
            <person name="Carballo J."/>
            <person name="Santos B.A.C.M."/>
            <person name="Zappacosta D."/>
            <person name="Garbus I."/>
            <person name="Selva J.P."/>
            <person name="Gallo C.A."/>
            <person name="Diaz A."/>
            <person name="Albertini E."/>
            <person name="Caccamo M."/>
            <person name="Echenique V."/>
        </authorList>
    </citation>
    <scope>NUCLEOTIDE SEQUENCE [LARGE SCALE GENOMIC DNA]</scope>
    <source>
        <strain evidence="3">cv. Victoria</strain>
        <tissue evidence="2">Leaf</tissue>
    </source>
</reference>
<dbReference type="InterPro" id="IPR039261">
    <property type="entry name" value="FNR_nucleotide-bd"/>
</dbReference>
<proteinExistence type="predicted"/>
<gene>
    <name evidence="2" type="ORF">EJB05_01244</name>
</gene>
<evidence type="ECO:0000256" key="1">
    <source>
        <dbReference type="SAM" id="MobiDB-lite"/>
    </source>
</evidence>
<dbReference type="AlphaFoldDB" id="A0A5J9WMH0"/>
<dbReference type="EMBL" id="RWGY01000002">
    <property type="protein sequence ID" value="TVU49902.1"/>
    <property type="molecule type" value="Genomic_DNA"/>
</dbReference>
<dbReference type="Gramene" id="TVU49902">
    <property type="protein sequence ID" value="TVU49902"/>
    <property type="gene ID" value="EJB05_01244"/>
</dbReference>